<reference evidence="4" key="1">
    <citation type="journal article" date="2020" name="mSystems">
        <title>Genome- and Community-Level Interaction Insights into Carbon Utilization and Element Cycling Functions of Hydrothermarchaeota in Hydrothermal Sediment.</title>
        <authorList>
            <person name="Zhou Z."/>
            <person name="Liu Y."/>
            <person name="Xu W."/>
            <person name="Pan J."/>
            <person name="Luo Z.H."/>
            <person name="Li M."/>
        </authorList>
    </citation>
    <scope>NUCLEOTIDE SEQUENCE [LARGE SCALE GENOMIC DNA]</scope>
    <source>
        <strain evidence="4">HyVt-493</strain>
    </source>
</reference>
<dbReference type="Gene3D" id="1.20.1440.100">
    <property type="entry name" value="SG protein - dephosphorylation function"/>
    <property type="match status" value="1"/>
</dbReference>
<dbReference type="SUPFAM" id="SSF56784">
    <property type="entry name" value="HAD-like"/>
    <property type="match status" value="1"/>
</dbReference>
<evidence type="ECO:0000256" key="3">
    <source>
        <dbReference type="ARBA" id="ARBA00022842"/>
    </source>
</evidence>
<evidence type="ECO:0000313" key="4">
    <source>
        <dbReference type="EMBL" id="HFC92223.1"/>
    </source>
</evidence>
<dbReference type="InterPro" id="IPR006385">
    <property type="entry name" value="HAD_hydro_SerB1"/>
</dbReference>
<accession>A0A7V2T272</accession>
<dbReference type="EMBL" id="DRMS01000202">
    <property type="protein sequence ID" value="HFC92223.1"/>
    <property type="molecule type" value="Genomic_DNA"/>
</dbReference>
<dbReference type="NCBIfam" id="TIGR01488">
    <property type="entry name" value="HAD-SF-IB"/>
    <property type="match status" value="1"/>
</dbReference>
<dbReference type="GO" id="GO:0016787">
    <property type="term" value="F:hydrolase activity"/>
    <property type="evidence" value="ECO:0007669"/>
    <property type="project" value="UniProtKB-KW"/>
</dbReference>
<proteinExistence type="predicted"/>
<keyword evidence="1" id="KW-0479">Metal-binding</keyword>
<dbReference type="GO" id="GO:0046872">
    <property type="term" value="F:metal ion binding"/>
    <property type="evidence" value="ECO:0007669"/>
    <property type="project" value="UniProtKB-KW"/>
</dbReference>
<dbReference type="InterPro" id="IPR023214">
    <property type="entry name" value="HAD_sf"/>
</dbReference>
<dbReference type="Pfam" id="PF12710">
    <property type="entry name" value="HAD"/>
    <property type="match status" value="1"/>
</dbReference>
<protein>
    <submittedName>
        <fullName evidence="4">HAD family hydrolase</fullName>
    </submittedName>
</protein>
<keyword evidence="3" id="KW-0460">Magnesium</keyword>
<dbReference type="InterPro" id="IPR036412">
    <property type="entry name" value="HAD-like_sf"/>
</dbReference>
<keyword evidence="2 4" id="KW-0378">Hydrolase</keyword>
<evidence type="ECO:0000256" key="1">
    <source>
        <dbReference type="ARBA" id="ARBA00022723"/>
    </source>
</evidence>
<dbReference type="NCBIfam" id="TIGR01490">
    <property type="entry name" value="HAD-SF-IB-hyp1"/>
    <property type="match status" value="1"/>
</dbReference>
<dbReference type="InterPro" id="IPR050582">
    <property type="entry name" value="HAD-like_SerB"/>
</dbReference>
<comment type="caution">
    <text evidence="4">The sequence shown here is derived from an EMBL/GenBank/DDBJ whole genome shotgun (WGS) entry which is preliminary data.</text>
</comment>
<dbReference type="CDD" id="cd02612">
    <property type="entry name" value="HAD_PGPPase"/>
    <property type="match status" value="1"/>
</dbReference>
<dbReference type="PANTHER" id="PTHR43344:SF13">
    <property type="entry name" value="PHOSPHATASE RV3661-RELATED"/>
    <property type="match status" value="1"/>
</dbReference>
<gene>
    <name evidence="4" type="ORF">ENJ51_05355</name>
</gene>
<name>A0A7V2T272_LEUMU</name>
<sequence length="225" mass="25816">MTLALFDLDNTLLSGDSDYEWGQFLVRKNLVDKKTYEEANIRFYEQYKQGELDIYEWSAFTFKPLAERSMKALATLHKEYMQDVILPIMGDKAKATIKHHRQQGHTLIVITATNSFITRPIVKTFGIENLIATESKIVNGRYTTDVDGIPCFSTGKVERLTAWLTRNNESLEGSYFYSDSHNDLPLLEIVDHPIAVDPDGTLEAIAKQREWRITSFLDDAEMNKI</sequence>
<dbReference type="PANTHER" id="PTHR43344">
    <property type="entry name" value="PHOSPHOSERINE PHOSPHATASE"/>
    <property type="match status" value="1"/>
</dbReference>
<dbReference type="AlphaFoldDB" id="A0A7V2T272"/>
<organism evidence="4">
    <name type="scientific">Leucothrix mucor</name>
    <dbReference type="NCBI Taxonomy" id="45248"/>
    <lineage>
        <taxon>Bacteria</taxon>
        <taxon>Pseudomonadati</taxon>
        <taxon>Pseudomonadota</taxon>
        <taxon>Gammaproteobacteria</taxon>
        <taxon>Thiotrichales</taxon>
        <taxon>Thiotrichaceae</taxon>
        <taxon>Leucothrix</taxon>
    </lineage>
</organism>
<evidence type="ECO:0000256" key="2">
    <source>
        <dbReference type="ARBA" id="ARBA00022801"/>
    </source>
</evidence>
<dbReference type="Gene3D" id="3.40.50.1000">
    <property type="entry name" value="HAD superfamily/HAD-like"/>
    <property type="match status" value="1"/>
</dbReference>
<dbReference type="Proteomes" id="UP000885750">
    <property type="component" value="Unassembled WGS sequence"/>
</dbReference>